<proteinExistence type="predicted"/>
<feature type="compositionally biased region" description="Basic and acidic residues" evidence="1">
    <location>
        <begin position="1"/>
        <end position="10"/>
    </location>
</feature>
<dbReference type="EMBL" id="AANZ01000014">
    <property type="protein sequence ID" value="EAQ79337.1"/>
    <property type="molecule type" value="Genomic_DNA"/>
</dbReference>
<dbReference type="Proteomes" id="UP000004358">
    <property type="component" value="Unassembled WGS sequence"/>
</dbReference>
<protein>
    <submittedName>
        <fullName evidence="2">Uncharacterized protein</fullName>
    </submittedName>
</protein>
<reference evidence="2 3" key="1">
    <citation type="submission" date="2006-02" db="EMBL/GenBank/DDBJ databases">
        <authorList>
            <person name="Amann R."/>
            <person name="Ferriera S."/>
            <person name="Johnson J."/>
            <person name="Kravitz S."/>
            <person name="Halpern A."/>
            <person name="Remington K."/>
            <person name="Beeson K."/>
            <person name="Tran B."/>
            <person name="Rogers Y.-H."/>
            <person name="Friedman R."/>
            <person name="Venter J.C."/>
        </authorList>
    </citation>
    <scope>NUCLEOTIDE SEQUENCE [LARGE SCALE GENOMIC DNA]</scope>
    <source>
        <strain evidence="2 3">DSM 3645</strain>
    </source>
</reference>
<accession>A3ZVJ1</accession>
<gene>
    <name evidence="2" type="ORF">DSM3645_02638</name>
</gene>
<name>A3ZVJ1_9BACT</name>
<evidence type="ECO:0000313" key="3">
    <source>
        <dbReference type="Proteomes" id="UP000004358"/>
    </source>
</evidence>
<feature type="region of interest" description="Disordered" evidence="1">
    <location>
        <begin position="1"/>
        <end position="31"/>
    </location>
</feature>
<sequence>MHQLHDDRREKKAWRRQPTVAARVKGAHRNR</sequence>
<comment type="caution">
    <text evidence="2">The sequence shown here is derived from an EMBL/GenBank/DDBJ whole genome shotgun (WGS) entry which is preliminary data.</text>
</comment>
<evidence type="ECO:0000256" key="1">
    <source>
        <dbReference type="SAM" id="MobiDB-lite"/>
    </source>
</evidence>
<evidence type="ECO:0000313" key="2">
    <source>
        <dbReference type="EMBL" id="EAQ79337.1"/>
    </source>
</evidence>
<dbReference type="AlphaFoldDB" id="A3ZVJ1"/>
<organism evidence="2 3">
    <name type="scientific">Blastopirellula marina DSM 3645</name>
    <dbReference type="NCBI Taxonomy" id="314230"/>
    <lineage>
        <taxon>Bacteria</taxon>
        <taxon>Pseudomonadati</taxon>
        <taxon>Planctomycetota</taxon>
        <taxon>Planctomycetia</taxon>
        <taxon>Pirellulales</taxon>
        <taxon>Pirellulaceae</taxon>
        <taxon>Blastopirellula</taxon>
    </lineage>
</organism>
<dbReference type="HOGENOM" id="CLU_3395323_0_0_0"/>